<dbReference type="GO" id="GO:0003735">
    <property type="term" value="F:structural constituent of ribosome"/>
    <property type="evidence" value="ECO:0007669"/>
    <property type="project" value="UniProtKB-UniRule"/>
</dbReference>
<dbReference type="InterPro" id="IPR019926">
    <property type="entry name" value="Ribosomal_uL3_CS"/>
</dbReference>
<keyword evidence="2 7" id="KW-0699">rRNA-binding</keyword>
<dbReference type="PANTHER" id="PTHR11229:SF16">
    <property type="entry name" value="LARGE RIBOSOMAL SUBUNIT PROTEIN UL3C"/>
    <property type="match status" value="1"/>
</dbReference>
<evidence type="ECO:0000256" key="7">
    <source>
        <dbReference type="HAMAP-Rule" id="MF_01325"/>
    </source>
</evidence>
<dbReference type="PROSITE" id="PS00474">
    <property type="entry name" value="RIBOSOMAL_L3"/>
    <property type="match status" value="1"/>
</dbReference>
<gene>
    <name evidence="7 10" type="primary">rplC</name>
    <name evidence="10" type="ORF">JW984_09545</name>
</gene>
<dbReference type="AlphaFoldDB" id="A0A9D8PPF9"/>
<dbReference type="FunFam" id="2.40.30.10:FF:000004">
    <property type="entry name" value="50S ribosomal protein L3"/>
    <property type="match status" value="1"/>
</dbReference>
<evidence type="ECO:0000256" key="9">
    <source>
        <dbReference type="RuleBase" id="RU003906"/>
    </source>
</evidence>
<name>A0A9D8PPF9_9DELT</name>
<sequence length="209" mass="22564">MPGGMIGKKLGMTQIFDESGNSVSVTVIEAGPCAVLDIRTPKKNGYASVALGFDQKDINNVNKPKRGFFERAGEVAYRVIREFRLPADELEKYKLGQIITADCFKIGDVINVTGRSKGKGFAGVVKRWGFSGGRKTHGSRFHRAPGSIGMCAWPARTLKGKKLPGHKGSERVTVKNLVVVDVKKERNVILVKGAIPGAKNGIVEVKGKS</sequence>
<organism evidence="10 11">
    <name type="scientific">Candidatus Zymogenus saltonus</name>
    <dbReference type="NCBI Taxonomy" id="2844893"/>
    <lineage>
        <taxon>Bacteria</taxon>
        <taxon>Deltaproteobacteria</taxon>
        <taxon>Candidatus Zymogenia</taxon>
        <taxon>Candidatus Zymogeniales</taxon>
        <taxon>Candidatus Zymogenaceae</taxon>
        <taxon>Candidatus Zymogenus</taxon>
    </lineage>
</organism>
<protein>
    <recommendedName>
        <fullName evidence="6 7">Large ribosomal subunit protein uL3</fullName>
    </recommendedName>
</protein>
<dbReference type="EMBL" id="JAFGIX010000049">
    <property type="protein sequence ID" value="MBN1573423.1"/>
    <property type="molecule type" value="Genomic_DNA"/>
</dbReference>
<evidence type="ECO:0000256" key="1">
    <source>
        <dbReference type="ARBA" id="ARBA00006540"/>
    </source>
</evidence>
<dbReference type="Proteomes" id="UP000809273">
    <property type="component" value="Unassembled WGS sequence"/>
</dbReference>
<evidence type="ECO:0000256" key="8">
    <source>
        <dbReference type="RuleBase" id="RU003905"/>
    </source>
</evidence>
<dbReference type="GO" id="GO:0006412">
    <property type="term" value="P:translation"/>
    <property type="evidence" value="ECO:0007669"/>
    <property type="project" value="UniProtKB-UniRule"/>
</dbReference>
<dbReference type="Gene3D" id="2.40.30.10">
    <property type="entry name" value="Translation factors"/>
    <property type="match status" value="1"/>
</dbReference>
<keyword evidence="3 7" id="KW-0694">RNA-binding</keyword>
<evidence type="ECO:0000256" key="4">
    <source>
        <dbReference type="ARBA" id="ARBA00022980"/>
    </source>
</evidence>
<dbReference type="GO" id="GO:0019843">
    <property type="term" value="F:rRNA binding"/>
    <property type="evidence" value="ECO:0007669"/>
    <property type="project" value="UniProtKB-UniRule"/>
</dbReference>
<dbReference type="InterPro" id="IPR009000">
    <property type="entry name" value="Transl_B-barrel_sf"/>
</dbReference>
<evidence type="ECO:0000313" key="11">
    <source>
        <dbReference type="Proteomes" id="UP000809273"/>
    </source>
</evidence>
<dbReference type="InterPro" id="IPR000597">
    <property type="entry name" value="Ribosomal_uL3"/>
</dbReference>
<accession>A0A9D8PPF9</accession>
<keyword evidence="5 7" id="KW-0687">Ribonucleoprotein</keyword>
<proteinExistence type="inferred from homology"/>
<dbReference type="SUPFAM" id="SSF50447">
    <property type="entry name" value="Translation proteins"/>
    <property type="match status" value="1"/>
</dbReference>
<comment type="function">
    <text evidence="7 9">One of the primary rRNA binding proteins, it binds directly near the 3'-end of the 23S rRNA, where it nucleates assembly of the 50S subunit.</text>
</comment>
<reference evidence="10" key="1">
    <citation type="journal article" date="2021" name="Environ. Microbiol.">
        <title>Genomic characterization of three novel Desulfobacterota classes expand the metabolic and phylogenetic diversity of the phylum.</title>
        <authorList>
            <person name="Murphy C.L."/>
            <person name="Biggerstaff J."/>
            <person name="Eichhorn A."/>
            <person name="Ewing E."/>
            <person name="Shahan R."/>
            <person name="Soriano D."/>
            <person name="Stewart S."/>
            <person name="VanMol K."/>
            <person name="Walker R."/>
            <person name="Walters P."/>
            <person name="Elshahed M.S."/>
            <person name="Youssef N.H."/>
        </authorList>
    </citation>
    <scope>NUCLEOTIDE SEQUENCE</scope>
    <source>
        <strain evidence="10">Zod_Metabat.24</strain>
    </source>
</reference>
<comment type="subunit">
    <text evidence="7 9">Part of the 50S ribosomal subunit. Forms a cluster with proteins L14 and L19.</text>
</comment>
<comment type="similarity">
    <text evidence="1 7 8">Belongs to the universal ribosomal protein uL3 family.</text>
</comment>
<dbReference type="HAMAP" id="MF_01325_B">
    <property type="entry name" value="Ribosomal_uL3_B"/>
    <property type="match status" value="1"/>
</dbReference>
<dbReference type="GO" id="GO:0022625">
    <property type="term" value="C:cytosolic large ribosomal subunit"/>
    <property type="evidence" value="ECO:0007669"/>
    <property type="project" value="TreeGrafter"/>
</dbReference>
<dbReference type="InterPro" id="IPR019927">
    <property type="entry name" value="Ribosomal_uL3_bac/org-type"/>
</dbReference>
<dbReference type="PANTHER" id="PTHR11229">
    <property type="entry name" value="50S RIBOSOMAL PROTEIN L3"/>
    <property type="match status" value="1"/>
</dbReference>
<evidence type="ECO:0000256" key="5">
    <source>
        <dbReference type="ARBA" id="ARBA00023274"/>
    </source>
</evidence>
<evidence type="ECO:0000256" key="6">
    <source>
        <dbReference type="ARBA" id="ARBA00035243"/>
    </source>
</evidence>
<dbReference type="Gene3D" id="3.30.160.810">
    <property type="match status" value="1"/>
</dbReference>
<keyword evidence="4 7" id="KW-0689">Ribosomal protein</keyword>
<reference evidence="10" key="2">
    <citation type="submission" date="2021-01" db="EMBL/GenBank/DDBJ databases">
        <authorList>
            <person name="Hahn C.R."/>
            <person name="Youssef N.H."/>
            <person name="Elshahed M."/>
        </authorList>
    </citation>
    <scope>NUCLEOTIDE SEQUENCE</scope>
    <source>
        <strain evidence="10">Zod_Metabat.24</strain>
    </source>
</reference>
<evidence type="ECO:0000313" key="10">
    <source>
        <dbReference type="EMBL" id="MBN1573423.1"/>
    </source>
</evidence>
<dbReference type="NCBIfam" id="TIGR03625">
    <property type="entry name" value="L3_bact"/>
    <property type="match status" value="1"/>
</dbReference>
<comment type="caution">
    <text evidence="10">The sequence shown here is derived from an EMBL/GenBank/DDBJ whole genome shotgun (WGS) entry which is preliminary data.</text>
</comment>
<dbReference type="Pfam" id="PF00297">
    <property type="entry name" value="Ribosomal_L3"/>
    <property type="match status" value="1"/>
</dbReference>
<evidence type="ECO:0000256" key="3">
    <source>
        <dbReference type="ARBA" id="ARBA00022884"/>
    </source>
</evidence>
<evidence type="ECO:0000256" key="2">
    <source>
        <dbReference type="ARBA" id="ARBA00022730"/>
    </source>
</evidence>